<reference evidence="3" key="3">
    <citation type="submission" date="2018-08" db="UniProtKB">
        <authorList>
            <consortium name="EnsemblPlants"/>
        </authorList>
    </citation>
    <scope>IDENTIFICATION</scope>
    <source>
        <strain evidence="3">cv. Bd21</strain>
    </source>
</reference>
<dbReference type="EMBL" id="CM000881">
    <property type="protein sequence ID" value="PNT70272.1"/>
    <property type="molecule type" value="Genomic_DNA"/>
</dbReference>
<feature type="region of interest" description="Disordered" evidence="1">
    <location>
        <begin position="1"/>
        <end position="33"/>
    </location>
</feature>
<sequence length="82" mass="10123">MLERERNRRRLMRETEQTKARKSGGEQRMREMETDQMDKVWRDLDWGDGLDWLPLGPFYLSKCQPFYLSEPTIQLFMFSFRR</sequence>
<name>A0A2K2D7L6_BRADI</name>
<dbReference type="InParanoid" id="A0A2K2D7L6"/>
<keyword evidence="4" id="KW-1185">Reference proteome</keyword>
<accession>A0A2K2D7L6</accession>
<gene>
    <name evidence="2" type="ORF">BRADI_2g09003v3</name>
</gene>
<dbReference type="EnsemblPlants" id="PNT70272">
    <property type="protein sequence ID" value="PNT70272"/>
    <property type="gene ID" value="BRADI_2g09003v3"/>
</dbReference>
<evidence type="ECO:0000313" key="2">
    <source>
        <dbReference type="EMBL" id="PNT70272.1"/>
    </source>
</evidence>
<evidence type="ECO:0000313" key="4">
    <source>
        <dbReference type="Proteomes" id="UP000008810"/>
    </source>
</evidence>
<evidence type="ECO:0000256" key="1">
    <source>
        <dbReference type="SAM" id="MobiDB-lite"/>
    </source>
</evidence>
<dbReference type="Proteomes" id="UP000008810">
    <property type="component" value="Chromosome 2"/>
</dbReference>
<protein>
    <submittedName>
        <fullName evidence="2 3">Uncharacterized protein</fullName>
    </submittedName>
</protein>
<evidence type="ECO:0000313" key="3">
    <source>
        <dbReference type="EnsemblPlants" id="PNT70272"/>
    </source>
</evidence>
<dbReference type="Gramene" id="PNT70272">
    <property type="protein sequence ID" value="PNT70272"/>
    <property type="gene ID" value="BRADI_2g09003v3"/>
</dbReference>
<reference evidence="2" key="2">
    <citation type="submission" date="2017-06" db="EMBL/GenBank/DDBJ databases">
        <title>WGS assembly of Brachypodium distachyon.</title>
        <authorList>
            <consortium name="The International Brachypodium Initiative"/>
            <person name="Lucas S."/>
            <person name="Harmon-Smith M."/>
            <person name="Lail K."/>
            <person name="Tice H."/>
            <person name="Grimwood J."/>
            <person name="Bruce D."/>
            <person name="Barry K."/>
            <person name="Shu S."/>
            <person name="Lindquist E."/>
            <person name="Wang M."/>
            <person name="Pitluck S."/>
            <person name="Vogel J.P."/>
            <person name="Garvin D.F."/>
            <person name="Mockler T.C."/>
            <person name="Schmutz J."/>
            <person name="Rokhsar D."/>
            <person name="Bevan M.W."/>
        </authorList>
    </citation>
    <scope>NUCLEOTIDE SEQUENCE</scope>
    <source>
        <strain evidence="2">Bd21</strain>
    </source>
</reference>
<organism evidence="2">
    <name type="scientific">Brachypodium distachyon</name>
    <name type="common">Purple false brome</name>
    <name type="synonym">Trachynia distachya</name>
    <dbReference type="NCBI Taxonomy" id="15368"/>
    <lineage>
        <taxon>Eukaryota</taxon>
        <taxon>Viridiplantae</taxon>
        <taxon>Streptophyta</taxon>
        <taxon>Embryophyta</taxon>
        <taxon>Tracheophyta</taxon>
        <taxon>Spermatophyta</taxon>
        <taxon>Magnoliopsida</taxon>
        <taxon>Liliopsida</taxon>
        <taxon>Poales</taxon>
        <taxon>Poaceae</taxon>
        <taxon>BOP clade</taxon>
        <taxon>Pooideae</taxon>
        <taxon>Stipodae</taxon>
        <taxon>Brachypodieae</taxon>
        <taxon>Brachypodium</taxon>
    </lineage>
</organism>
<proteinExistence type="predicted"/>
<dbReference type="AlphaFoldDB" id="A0A2K2D7L6"/>
<reference evidence="2 3" key="1">
    <citation type="journal article" date="2010" name="Nature">
        <title>Genome sequencing and analysis of the model grass Brachypodium distachyon.</title>
        <authorList>
            <consortium name="International Brachypodium Initiative"/>
        </authorList>
    </citation>
    <scope>NUCLEOTIDE SEQUENCE [LARGE SCALE GENOMIC DNA]</scope>
    <source>
        <strain evidence="2 3">Bd21</strain>
    </source>
</reference>